<dbReference type="Gene3D" id="1.10.3470.10">
    <property type="entry name" value="ABC transporter involved in vitamin B12 uptake, BtuC"/>
    <property type="match status" value="1"/>
</dbReference>
<sequence length="362" mass="36630">MTATLPAAATVDDLDHARHRGRTLLLTAGLVVALGVTLLVAAGLGPVAVPPGTVAQIIGHHTFGHPATAEWTSAQDSIVWLVRVPRVLLGALVGAALAITGAVLQTIVRNVLADPHILGVTSGASTGAAVYLLFGVTAATTTTALTASAFLGALAATALLFAISRINGQLTSLRLLLGGVTIGYIFSAATSFLIFASDQPEGARTVLFWLLGSLAPAAWTSVATTVTVLALTLIAVLLLAPRLDALAAGDDTARTLGIAPNRIRLYALIVVALAVGSVVAVAGAIGFVGLVVPHVARLCTGGTHRRLVVVSALIGALFLVVADVVARTAFAPRELPIGIVTAAVGAPLLLVLIRRFRAAGSS</sequence>
<evidence type="ECO:0000256" key="3">
    <source>
        <dbReference type="ARBA" id="ARBA00022448"/>
    </source>
</evidence>
<comment type="subcellular location">
    <subcellularLocation>
        <location evidence="1">Cell membrane</location>
        <topology evidence="1">Multi-pass membrane protein</topology>
    </subcellularLocation>
</comment>
<organism evidence="9 10">
    <name type="scientific">Nocardia halotolerans</name>
    <dbReference type="NCBI Taxonomy" id="1755878"/>
    <lineage>
        <taxon>Bacteria</taxon>
        <taxon>Bacillati</taxon>
        <taxon>Actinomycetota</taxon>
        <taxon>Actinomycetes</taxon>
        <taxon>Mycobacteriales</taxon>
        <taxon>Nocardiaceae</taxon>
        <taxon>Nocardia</taxon>
    </lineage>
</organism>
<feature type="transmembrane region" description="Helical" evidence="8">
    <location>
        <begin position="144"/>
        <end position="163"/>
    </location>
</feature>
<evidence type="ECO:0000256" key="4">
    <source>
        <dbReference type="ARBA" id="ARBA00022475"/>
    </source>
</evidence>
<feature type="transmembrane region" description="Helical" evidence="8">
    <location>
        <begin position="116"/>
        <end position="138"/>
    </location>
</feature>
<dbReference type="InterPro" id="IPR000522">
    <property type="entry name" value="ABC_transptr_permease_BtuC"/>
</dbReference>
<evidence type="ECO:0000256" key="6">
    <source>
        <dbReference type="ARBA" id="ARBA00022989"/>
    </source>
</evidence>
<dbReference type="EMBL" id="JBHSDL010000028">
    <property type="protein sequence ID" value="MFC4376816.1"/>
    <property type="molecule type" value="Genomic_DNA"/>
</dbReference>
<dbReference type="SUPFAM" id="SSF81345">
    <property type="entry name" value="ABC transporter involved in vitamin B12 uptake, BtuC"/>
    <property type="match status" value="1"/>
</dbReference>
<feature type="transmembrane region" description="Helical" evidence="8">
    <location>
        <begin position="226"/>
        <end position="243"/>
    </location>
</feature>
<dbReference type="Proteomes" id="UP001595844">
    <property type="component" value="Unassembled WGS sequence"/>
</dbReference>
<accession>A0ABV8VLZ7</accession>
<dbReference type="PANTHER" id="PTHR30472">
    <property type="entry name" value="FERRIC ENTEROBACTIN TRANSPORT SYSTEM PERMEASE PROTEIN"/>
    <property type="match status" value="1"/>
</dbReference>
<keyword evidence="3" id="KW-0813">Transport</keyword>
<evidence type="ECO:0000256" key="8">
    <source>
        <dbReference type="SAM" id="Phobius"/>
    </source>
</evidence>
<keyword evidence="4" id="KW-1003">Cell membrane</keyword>
<feature type="transmembrane region" description="Helical" evidence="8">
    <location>
        <begin position="87"/>
        <end position="104"/>
    </location>
</feature>
<dbReference type="InterPro" id="IPR037294">
    <property type="entry name" value="ABC_BtuC-like"/>
</dbReference>
<comment type="similarity">
    <text evidence="2">Belongs to the binding-protein-dependent transport system permease family. FecCD subfamily.</text>
</comment>
<dbReference type="PANTHER" id="PTHR30472:SF67">
    <property type="entry name" value="PERMEASE OF ABC TRANSPORTER-RELATED"/>
    <property type="match status" value="1"/>
</dbReference>
<keyword evidence="10" id="KW-1185">Reference proteome</keyword>
<keyword evidence="5 8" id="KW-0812">Transmembrane</keyword>
<protein>
    <submittedName>
        <fullName evidence="9">FecCD family ABC transporter permease</fullName>
    </submittedName>
</protein>
<comment type="caution">
    <text evidence="9">The sequence shown here is derived from an EMBL/GenBank/DDBJ whole genome shotgun (WGS) entry which is preliminary data.</text>
</comment>
<evidence type="ECO:0000256" key="7">
    <source>
        <dbReference type="ARBA" id="ARBA00023136"/>
    </source>
</evidence>
<feature type="transmembrane region" description="Helical" evidence="8">
    <location>
        <begin position="24"/>
        <end position="44"/>
    </location>
</feature>
<evidence type="ECO:0000313" key="10">
    <source>
        <dbReference type="Proteomes" id="UP001595844"/>
    </source>
</evidence>
<feature type="transmembrane region" description="Helical" evidence="8">
    <location>
        <begin position="335"/>
        <end position="353"/>
    </location>
</feature>
<evidence type="ECO:0000313" key="9">
    <source>
        <dbReference type="EMBL" id="MFC4376816.1"/>
    </source>
</evidence>
<evidence type="ECO:0000256" key="2">
    <source>
        <dbReference type="ARBA" id="ARBA00007935"/>
    </source>
</evidence>
<dbReference type="Pfam" id="PF01032">
    <property type="entry name" value="FecCD"/>
    <property type="match status" value="1"/>
</dbReference>
<evidence type="ECO:0000256" key="1">
    <source>
        <dbReference type="ARBA" id="ARBA00004651"/>
    </source>
</evidence>
<dbReference type="CDD" id="cd06550">
    <property type="entry name" value="TM_ABC_iron-siderophores_like"/>
    <property type="match status" value="1"/>
</dbReference>
<feature type="transmembrane region" description="Helical" evidence="8">
    <location>
        <begin position="175"/>
        <end position="196"/>
    </location>
</feature>
<evidence type="ECO:0000256" key="5">
    <source>
        <dbReference type="ARBA" id="ARBA00022692"/>
    </source>
</evidence>
<reference evidence="10" key="1">
    <citation type="journal article" date="2019" name="Int. J. Syst. Evol. Microbiol.">
        <title>The Global Catalogue of Microorganisms (GCM) 10K type strain sequencing project: providing services to taxonomists for standard genome sequencing and annotation.</title>
        <authorList>
            <consortium name="The Broad Institute Genomics Platform"/>
            <consortium name="The Broad Institute Genome Sequencing Center for Infectious Disease"/>
            <person name="Wu L."/>
            <person name="Ma J."/>
        </authorList>
    </citation>
    <scope>NUCLEOTIDE SEQUENCE [LARGE SCALE GENOMIC DNA]</scope>
    <source>
        <strain evidence="10">IBRC-M 10490</strain>
    </source>
</reference>
<proteinExistence type="inferred from homology"/>
<keyword evidence="6 8" id="KW-1133">Transmembrane helix</keyword>
<gene>
    <name evidence="9" type="ORF">ACFO5K_22255</name>
</gene>
<keyword evidence="7 8" id="KW-0472">Membrane</keyword>
<dbReference type="RefSeq" id="WP_378566351.1">
    <property type="nucleotide sequence ID" value="NZ_JBHSDL010000028.1"/>
</dbReference>
<feature type="transmembrane region" description="Helical" evidence="8">
    <location>
        <begin position="307"/>
        <end position="329"/>
    </location>
</feature>
<feature type="transmembrane region" description="Helical" evidence="8">
    <location>
        <begin position="263"/>
        <end position="295"/>
    </location>
</feature>
<name>A0ABV8VLZ7_9NOCA</name>